<accession>A0A084EJ42</accession>
<organism evidence="1 2">
    <name type="scientific">Mycoplasma capricolum subsp. capricolum 14232</name>
    <dbReference type="NCBI Taxonomy" id="1188238"/>
    <lineage>
        <taxon>Bacteria</taxon>
        <taxon>Bacillati</taxon>
        <taxon>Mycoplasmatota</taxon>
        <taxon>Mollicutes</taxon>
        <taxon>Mycoplasmataceae</taxon>
        <taxon>Mycoplasma</taxon>
    </lineage>
</organism>
<dbReference type="Proteomes" id="UP000028533">
    <property type="component" value="Unassembled WGS sequence"/>
</dbReference>
<comment type="caution">
    <text evidence="1">The sequence shown here is derived from an EMBL/GenBank/DDBJ whole genome shotgun (WGS) entry which is preliminary data.</text>
</comment>
<proteinExistence type="predicted"/>
<protein>
    <submittedName>
        <fullName evidence="1">Uncharacterized protein</fullName>
    </submittedName>
</protein>
<dbReference type="AlphaFoldDB" id="A0A084EJ42"/>
<gene>
    <name evidence="1" type="ORF">MCAPa_7060</name>
</gene>
<evidence type="ECO:0000313" key="2">
    <source>
        <dbReference type="Proteomes" id="UP000028533"/>
    </source>
</evidence>
<dbReference type="RefSeq" id="WP_230577288.1">
    <property type="nucleotide sequence ID" value="NZ_JFDO01000027.1"/>
</dbReference>
<reference evidence="1 2" key="1">
    <citation type="submission" date="2014-02" db="EMBL/GenBank/DDBJ databases">
        <title>Genome sequence of Mycoplasma capricolum subsp. capricolum strain 14232.</title>
        <authorList>
            <person name="Sirand-Pugnet P."/>
            <person name="Breton M."/>
            <person name="Dordet-Frisoni E."/>
            <person name="Baranowski E."/>
            <person name="Barre A."/>
            <person name="Couture C."/>
            <person name="Dupuy V."/>
            <person name="Gaurivaud P."/>
            <person name="Jacob D."/>
            <person name="Lemaitre C."/>
            <person name="Manso-Silvan L."/>
            <person name="Nikolski M."/>
            <person name="Nouvel L.-X."/>
            <person name="Poumarat F."/>
            <person name="Tardy F."/>
            <person name="Thebault P."/>
            <person name="Theil S."/>
            <person name="Citti C."/>
            <person name="Thiaucourt F."/>
            <person name="Blanchard A."/>
        </authorList>
    </citation>
    <scope>NUCLEOTIDE SEQUENCE [LARGE SCALE GENOMIC DNA]</scope>
    <source>
        <strain evidence="1 2">14232</strain>
    </source>
</reference>
<name>A0A084EJ42_MYCCA</name>
<sequence>MQNHLDFKFTFDDLFILIKQNKNHNLQAYEIIEKFNSALNQFKNPEHKQKFIKAIKEIVIQTNISDQAEWFWHLVWNAICKTTNLTTLYKVIDLAMLFNWYNTNNLDKLTKYFNLTFDQYLDKNKIVEVKKVKNWIRLEEEINQQNSWFIKNFSSSDIDIVLNSKNNEYVWMEFFDEYNWITVYSKEELLNAFKLDLLLSYERTY</sequence>
<dbReference type="EMBL" id="JFDO01000027">
    <property type="protein sequence ID" value="KEZ17984.1"/>
    <property type="molecule type" value="Genomic_DNA"/>
</dbReference>
<evidence type="ECO:0000313" key="1">
    <source>
        <dbReference type="EMBL" id="KEZ17984.1"/>
    </source>
</evidence>